<dbReference type="Pfam" id="PF02594">
    <property type="entry name" value="DUF167"/>
    <property type="match status" value="1"/>
</dbReference>
<evidence type="ECO:0000313" key="4">
    <source>
        <dbReference type="Proteomes" id="UP000288012"/>
    </source>
</evidence>
<dbReference type="Gene3D" id="3.30.1200.10">
    <property type="entry name" value="YggU-like"/>
    <property type="match status" value="1"/>
</dbReference>
<dbReference type="EMBL" id="RZGR01000004">
    <property type="protein sequence ID" value="RUQ90386.1"/>
    <property type="molecule type" value="Genomic_DNA"/>
</dbReference>
<comment type="caution">
    <text evidence="3">The sequence shown here is derived from an EMBL/GenBank/DDBJ whole genome shotgun (WGS) entry which is preliminary data.</text>
</comment>
<organism evidence="3 4">
    <name type="scientific">Legionella septentrionalis</name>
    <dbReference type="NCBI Taxonomy" id="2498109"/>
    <lineage>
        <taxon>Bacteria</taxon>
        <taxon>Pseudomonadati</taxon>
        <taxon>Pseudomonadota</taxon>
        <taxon>Gammaproteobacteria</taxon>
        <taxon>Legionellales</taxon>
        <taxon>Legionellaceae</taxon>
        <taxon>Legionella</taxon>
    </lineage>
</organism>
<name>A0A433JLK5_9GAMM</name>
<dbReference type="Proteomes" id="UP000288012">
    <property type="component" value="Unassembled WGS sequence"/>
</dbReference>
<dbReference type="SMART" id="SM01152">
    <property type="entry name" value="DUF167"/>
    <property type="match status" value="1"/>
</dbReference>
<protein>
    <recommendedName>
        <fullName evidence="2">UPF0235 protein EKM59_01895</fullName>
    </recommendedName>
</protein>
<dbReference type="NCBIfam" id="TIGR00251">
    <property type="entry name" value="DUF167 family protein"/>
    <property type="match status" value="1"/>
</dbReference>
<sequence>MENNEPPSWLKHYPDYCSLEIKVKPGSKKNQLLLDGNGGVLLCLQAPAKEGEANRQLIKYLAKLLRVKQKDITIQQGAVSRKKRLQIQASPEEQEKIIKTITELNE</sequence>
<gene>
    <name evidence="3" type="ORF">EKM59_01895</name>
</gene>
<comment type="similarity">
    <text evidence="1 2">Belongs to the UPF0235 family.</text>
</comment>
<reference evidence="3 4" key="1">
    <citation type="submission" date="2018-12" db="EMBL/GenBank/DDBJ databases">
        <title>Legionella sp,whole genome shotgun sequence.</title>
        <authorList>
            <person name="Wu H."/>
        </authorList>
    </citation>
    <scope>NUCLEOTIDE SEQUENCE [LARGE SCALE GENOMIC DNA]</scope>
    <source>
        <strain evidence="4">km714</strain>
    </source>
</reference>
<dbReference type="SUPFAM" id="SSF69786">
    <property type="entry name" value="YggU-like"/>
    <property type="match status" value="1"/>
</dbReference>
<dbReference type="InterPro" id="IPR003746">
    <property type="entry name" value="DUF167"/>
</dbReference>
<dbReference type="InterPro" id="IPR036591">
    <property type="entry name" value="YggU-like_sf"/>
</dbReference>
<evidence type="ECO:0000256" key="1">
    <source>
        <dbReference type="ARBA" id="ARBA00010364"/>
    </source>
</evidence>
<dbReference type="HAMAP" id="MF_00634">
    <property type="entry name" value="UPF0235"/>
    <property type="match status" value="1"/>
</dbReference>
<evidence type="ECO:0000313" key="3">
    <source>
        <dbReference type="EMBL" id="RUQ90386.1"/>
    </source>
</evidence>
<keyword evidence="4" id="KW-1185">Reference proteome</keyword>
<dbReference type="PANTHER" id="PTHR13420:SF7">
    <property type="entry name" value="UPF0235 PROTEIN C15ORF40"/>
    <property type="match status" value="1"/>
</dbReference>
<dbReference type="RefSeq" id="WP_127111061.1">
    <property type="nucleotide sequence ID" value="NZ_RZGR01000004.1"/>
</dbReference>
<dbReference type="AlphaFoldDB" id="A0A433JLK5"/>
<dbReference type="PANTHER" id="PTHR13420">
    <property type="entry name" value="UPF0235 PROTEIN C15ORF40"/>
    <property type="match status" value="1"/>
</dbReference>
<dbReference type="GO" id="GO:0005737">
    <property type="term" value="C:cytoplasm"/>
    <property type="evidence" value="ECO:0007669"/>
    <property type="project" value="TreeGrafter"/>
</dbReference>
<accession>A0A433JLK5</accession>
<evidence type="ECO:0000256" key="2">
    <source>
        <dbReference type="HAMAP-Rule" id="MF_00634"/>
    </source>
</evidence>
<proteinExistence type="inferred from homology"/>